<accession>A0A182MXC8</accession>
<evidence type="ECO:0000313" key="2">
    <source>
        <dbReference type="EnsemblMetazoa" id="ADIR000031-PA"/>
    </source>
</evidence>
<dbReference type="PROSITE" id="PS50181">
    <property type="entry name" value="FBOX"/>
    <property type="match status" value="1"/>
</dbReference>
<dbReference type="Gene3D" id="1.20.1280.50">
    <property type="match status" value="1"/>
</dbReference>
<reference evidence="2" key="2">
    <citation type="submission" date="2020-05" db="UniProtKB">
        <authorList>
            <consortium name="EnsemblMetazoa"/>
        </authorList>
    </citation>
    <scope>IDENTIFICATION</scope>
    <source>
        <strain evidence="2">WRAIR2</strain>
    </source>
</reference>
<evidence type="ECO:0000259" key="1">
    <source>
        <dbReference type="PROSITE" id="PS50181"/>
    </source>
</evidence>
<dbReference type="EnsemblMetazoa" id="ADIR000031-RA">
    <property type="protein sequence ID" value="ADIR000031-PA"/>
    <property type="gene ID" value="ADIR000031"/>
</dbReference>
<evidence type="ECO:0000313" key="3">
    <source>
        <dbReference type="Proteomes" id="UP000075884"/>
    </source>
</evidence>
<dbReference type="VEuPathDB" id="VectorBase:ADIR000031"/>
<dbReference type="InterPro" id="IPR036047">
    <property type="entry name" value="F-box-like_dom_sf"/>
</dbReference>
<dbReference type="SMART" id="SM00256">
    <property type="entry name" value="FBOX"/>
    <property type="match status" value="1"/>
</dbReference>
<dbReference type="InterPro" id="IPR032675">
    <property type="entry name" value="LRR_dom_sf"/>
</dbReference>
<organism evidence="2 3">
    <name type="scientific">Anopheles dirus</name>
    <dbReference type="NCBI Taxonomy" id="7168"/>
    <lineage>
        <taxon>Eukaryota</taxon>
        <taxon>Metazoa</taxon>
        <taxon>Ecdysozoa</taxon>
        <taxon>Arthropoda</taxon>
        <taxon>Hexapoda</taxon>
        <taxon>Insecta</taxon>
        <taxon>Pterygota</taxon>
        <taxon>Neoptera</taxon>
        <taxon>Endopterygota</taxon>
        <taxon>Diptera</taxon>
        <taxon>Nematocera</taxon>
        <taxon>Culicoidea</taxon>
        <taxon>Culicidae</taxon>
        <taxon>Anophelinae</taxon>
        <taxon>Anopheles</taxon>
    </lineage>
</organism>
<dbReference type="SUPFAM" id="SSF81383">
    <property type="entry name" value="F-box domain"/>
    <property type="match status" value="1"/>
</dbReference>
<name>A0A182MXC8_9DIPT</name>
<dbReference type="SUPFAM" id="SSF52058">
    <property type="entry name" value="L domain-like"/>
    <property type="match status" value="1"/>
</dbReference>
<dbReference type="Proteomes" id="UP000075884">
    <property type="component" value="Unassembled WGS sequence"/>
</dbReference>
<keyword evidence="3" id="KW-1185">Reference proteome</keyword>
<dbReference type="InterPro" id="IPR001810">
    <property type="entry name" value="F-box_dom"/>
</dbReference>
<feature type="domain" description="F-box" evidence="1">
    <location>
        <begin position="1"/>
        <end position="47"/>
    </location>
</feature>
<reference evidence="3" key="1">
    <citation type="submission" date="2013-03" db="EMBL/GenBank/DDBJ databases">
        <title>The Genome Sequence of Anopheles dirus WRAIR2.</title>
        <authorList>
            <consortium name="The Broad Institute Genomics Platform"/>
            <person name="Neafsey D.E."/>
            <person name="Walton C."/>
            <person name="Walker B."/>
            <person name="Young S.K."/>
            <person name="Zeng Q."/>
            <person name="Gargeya S."/>
            <person name="Fitzgerald M."/>
            <person name="Haas B."/>
            <person name="Abouelleil A."/>
            <person name="Allen A.W."/>
            <person name="Alvarado L."/>
            <person name="Arachchi H.M."/>
            <person name="Berlin A.M."/>
            <person name="Chapman S.B."/>
            <person name="Gainer-Dewar J."/>
            <person name="Goldberg J."/>
            <person name="Griggs A."/>
            <person name="Gujja S."/>
            <person name="Hansen M."/>
            <person name="Howarth C."/>
            <person name="Imamovic A."/>
            <person name="Ireland A."/>
            <person name="Larimer J."/>
            <person name="McCowan C."/>
            <person name="Murphy C."/>
            <person name="Pearson M."/>
            <person name="Poon T.W."/>
            <person name="Priest M."/>
            <person name="Roberts A."/>
            <person name="Saif S."/>
            <person name="Shea T."/>
            <person name="Sisk P."/>
            <person name="Sykes S."/>
            <person name="Wortman J."/>
            <person name="Nusbaum C."/>
            <person name="Birren B."/>
        </authorList>
    </citation>
    <scope>NUCLEOTIDE SEQUENCE [LARGE SCALE GENOMIC DNA]</scope>
    <source>
        <strain evidence="3">WRAIR2</strain>
    </source>
</reference>
<dbReference type="AlphaFoldDB" id="A0A182MXC8"/>
<sequence>MANINQLPTEILEMIFDHLDYKSRRNATLVCQRWDAVALSERFTKRNVIITIDGSRALTLHKHTFHRPYQNLSLKLDNPAAGGKDTAKGFRLLPTIFPTLASVKLEMAVPYEPRWFGTIEHQLDCLRTVDAFHLTANCNLEANRLPVLRMARLRTLTVECGGVQHFWLIAPELRRLQLRVHSVDQLYFLLHVLHQLHTLEVVFTSKEYLHLYDSKPTNLHALSIDRRHKGMMKNERDPSITFFGQLVNLRRLELKVKFVDSYVLCKVAGRLPQLAELSLEACEGMIELSHIASLRRLERLWVVAGRINLANVHLPALRTLLLGAGELSGTTKLEGIETLMTFLGLQSLTLVNVSFYPEMHKLTPSYSLQRMALLHYRQLNEAHVLKLVKRFPALRWLRISHCHGIYRPEIDKLKRLLPKVAIAFDEVKSDRI</sequence>
<protein>
    <submittedName>
        <fullName evidence="2">F-box domain-containing protein</fullName>
    </submittedName>
</protein>
<dbReference type="Pfam" id="PF12937">
    <property type="entry name" value="F-box-like"/>
    <property type="match status" value="1"/>
</dbReference>
<proteinExistence type="predicted"/>
<dbReference type="Gene3D" id="3.80.10.10">
    <property type="entry name" value="Ribonuclease Inhibitor"/>
    <property type="match status" value="1"/>
</dbReference>